<keyword evidence="2" id="KW-1185">Reference proteome</keyword>
<dbReference type="RefSeq" id="WP_252620552.1">
    <property type="nucleotide sequence ID" value="NZ_CP099490.1"/>
</dbReference>
<sequence>MPVFVPGAELSRRLYDDVVHPVLRARFPGLPHSAALLGRGSEVLGFDDEMSTDHDWTPRVLIFLAEEDERQHGDAVREALAQDLPSAFAGHPTGFEVWSVRSYVRRQLGRTSTATSSRATG</sequence>
<name>A0ABY4YHG2_9MICO</name>
<evidence type="ECO:0000313" key="2">
    <source>
        <dbReference type="Proteomes" id="UP001056535"/>
    </source>
</evidence>
<accession>A0ABY4YHG2</accession>
<dbReference type="Proteomes" id="UP001056535">
    <property type="component" value="Chromosome"/>
</dbReference>
<reference evidence="1" key="1">
    <citation type="submission" date="2022-06" db="EMBL/GenBank/DDBJ databases">
        <title>Ornithinimicrobium JY.X270.</title>
        <authorList>
            <person name="Huang Y."/>
        </authorList>
    </citation>
    <scope>NUCLEOTIDE SEQUENCE</scope>
    <source>
        <strain evidence="1">JY.X270</strain>
    </source>
</reference>
<dbReference type="EMBL" id="CP099490">
    <property type="protein sequence ID" value="USQ75966.1"/>
    <property type="molecule type" value="Genomic_DNA"/>
</dbReference>
<proteinExistence type="predicted"/>
<protein>
    <submittedName>
        <fullName evidence="1">Uncharacterized protein</fullName>
    </submittedName>
</protein>
<organism evidence="1 2">
    <name type="scientific">Ornithinimicrobium cryptoxanthini</name>
    <dbReference type="NCBI Taxonomy" id="2934161"/>
    <lineage>
        <taxon>Bacteria</taxon>
        <taxon>Bacillati</taxon>
        <taxon>Actinomycetota</taxon>
        <taxon>Actinomycetes</taxon>
        <taxon>Micrococcales</taxon>
        <taxon>Ornithinimicrobiaceae</taxon>
        <taxon>Ornithinimicrobium</taxon>
    </lineage>
</organism>
<evidence type="ECO:0000313" key="1">
    <source>
        <dbReference type="EMBL" id="USQ75966.1"/>
    </source>
</evidence>
<gene>
    <name evidence="1" type="ORF">NF557_15415</name>
</gene>